<reference evidence="3 4" key="1">
    <citation type="submission" date="2016-03" db="EMBL/GenBank/DDBJ databases">
        <title>Cyphomyrmex costatus WGS genome.</title>
        <authorList>
            <person name="Nygaard S."/>
            <person name="Hu H."/>
            <person name="Boomsma J."/>
            <person name="Zhang G."/>
        </authorList>
    </citation>
    <scope>NUCLEOTIDE SEQUENCE [LARGE SCALE GENOMIC DNA]</scope>
    <source>
        <strain evidence="3">MS0001</strain>
        <tissue evidence="3">Whole body</tissue>
    </source>
</reference>
<feature type="region of interest" description="Disordered" evidence="2">
    <location>
        <begin position="1"/>
        <end position="26"/>
    </location>
</feature>
<protein>
    <submittedName>
        <fullName evidence="3">Uncharacterized protein</fullName>
    </submittedName>
</protein>
<feature type="region of interest" description="Disordered" evidence="2">
    <location>
        <begin position="459"/>
        <end position="480"/>
    </location>
</feature>
<proteinExistence type="predicted"/>
<name>A0A151IFY3_9HYME</name>
<feature type="compositionally biased region" description="Polar residues" evidence="2">
    <location>
        <begin position="462"/>
        <end position="480"/>
    </location>
</feature>
<feature type="compositionally biased region" description="Basic and acidic residues" evidence="2">
    <location>
        <begin position="14"/>
        <end position="26"/>
    </location>
</feature>
<gene>
    <name evidence="3" type="ORF">ALC62_09188</name>
</gene>
<dbReference type="EMBL" id="KQ977758">
    <property type="protein sequence ID" value="KYN00051.1"/>
    <property type="molecule type" value="Genomic_DNA"/>
</dbReference>
<dbReference type="AlphaFoldDB" id="A0A151IFY3"/>
<keyword evidence="1" id="KW-0175">Coiled coil</keyword>
<sequence length="480" mass="56033">MTTRSHSKAQADVATEKEKGEDRAVSLETREFELEKLEQAVRSREQRLKMHENTLREEMEKIEEARQKLEKDRDYFEREATKREIDLEGREQERELNLDNREAASQPPNLLNLTTESRYQRRSQGFEQSGDNSKIKISFREVTESIPYYDGYNIPLTRFTRACRRAREIIPPNAERDLTKLLINKLGNRAYSAVEDEPCDSISDLIDLLTGAFGSPKTVDQYRGELSTVFLKPFEHVLDYISRVKDLRTAILDMERREKHYLDPYFASQIDDLTARSFVDGLPLEYRIQIGPDTRMSHTQAFAAAKTIAKRRELDKQRESERRDTRYRPDERNARDTQYPTNVSYPRRYDTPSAYQRTTSDNYRVNNTTRQPVIRHSYSSPPTMRPRNNNNNNHDSYPNTRIEQRPVVTKTCNYCKRPGHTIDECRTREYNNKLRSHMPGNSPGPSGIRDAAPMATPKITRPMNQVSIEAQESNEIPNIE</sequence>
<feature type="region of interest" description="Disordered" evidence="2">
    <location>
        <begin position="84"/>
        <end position="109"/>
    </location>
</feature>
<keyword evidence="4" id="KW-1185">Reference proteome</keyword>
<organism evidence="3 4">
    <name type="scientific">Cyphomyrmex costatus</name>
    <dbReference type="NCBI Taxonomy" id="456900"/>
    <lineage>
        <taxon>Eukaryota</taxon>
        <taxon>Metazoa</taxon>
        <taxon>Ecdysozoa</taxon>
        <taxon>Arthropoda</taxon>
        <taxon>Hexapoda</taxon>
        <taxon>Insecta</taxon>
        <taxon>Pterygota</taxon>
        <taxon>Neoptera</taxon>
        <taxon>Endopterygota</taxon>
        <taxon>Hymenoptera</taxon>
        <taxon>Apocrita</taxon>
        <taxon>Aculeata</taxon>
        <taxon>Formicoidea</taxon>
        <taxon>Formicidae</taxon>
        <taxon>Myrmicinae</taxon>
        <taxon>Cyphomyrmex</taxon>
    </lineage>
</organism>
<feature type="compositionally biased region" description="Basic and acidic residues" evidence="2">
    <location>
        <begin position="310"/>
        <end position="335"/>
    </location>
</feature>
<evidence type="ECO:0000256" key="2">
    <source>
        <dbReference type="SAM" id="MobiDB-lite"/>
    </source>
</evidence>
<accession>A0A151IFY3</accession>
<evidence type="ECO:0000313" key="3">
    <source>
        <dbReference type="EMBL" id="KYN00051.1"/>
    </source>
</evidence>
<dbReference type="STRING" id="456900.A0A151IFY3"/>
<feature type="compositionally biased region" description="Basic and acidic residues" evidence="2">
    <location>
        <begin position="84"/>
        <end position="102"/>
    </location>
</feature>
<evidence type="ECO:0000256" key="1">
    <source>
        <dbReference type="SAM" id="Coils"/>
    </source>
</evidence>
<feature type="region of interest" description="Disordered" evidence="2">
    <location>
        <begin position="374"/>
        <end position="399"/>
    </location>
</feature>
<feature type="region of interest" description="Disordered" evidence="2">
    <location>
        <begin position="307"/>
        <end position="357"/>
    </location>
</feature>
<feature type="coiled-coil region" evidence="1">
    <location>
        <begin position="27"/>
        <end position="79"/>
    </location>
</feature>
<evidence type="ECO:0000313" key="4">
    <source>
        <dbReference type="Proteomes" id="UP000078542"/>
    </source>
</evidence>
<dbReference type="Proteomes" id="UP000078542">
    <property type="component" value="Unassembled WGS sequence"/>
</dbReference>